<proteinExistence type="predicted"/>
<keyword evidence="2" id="KW-1133">Transmembrane helix</keyword>
<keyword evidence="5" id="KW-1185">Reference proteome</keyword>
<gene>
    <name evidence="4" type="ORF">H1W00_11485</name>
</gene>
<sequence>MSEVVGLLLLSGAAVSAWRATHRTQASLLLPGRRDAARRRRPRPGARRKVRRRSGRWLSLSTVLFLAGAIVLGNAVDGLGAKDATRASETAGAAQPRPAATTPTPGRGSAETDAPASRTSRDGDRTPGAAPPIPESGSGRFSVAGVEPATPDGSGGELTYSVEVEEGVPYSANDVARFVDDVLSDGRGWTSVTTEKFRRVAKGSMLRIRLATPTTTDQLCRPLDTGGRLSCRNGEMVVLNAWRWAHGAEAYGSDLVRYRTYLVNHEFGHALGNGHDSCPGVGETSPVMSQQTKGLDGCLANPWPTAADGK</sequence>
<dbReference type="Proteomes" id="UP000550354">
    <property type="component" value="Unassembled WGS sequence"/>
</dbReference>
<keyword evidence="2" id="KW-0472">Membrane</keyword>
<dbReference type="AlphaFoldDB" id="A0A838XQG0"/>
<dbReference type="InterPro" id="IPR022603">
    <property type="entry name" value="DUF3152"/>
</dbReference>
<keyword evidence="2" id="KW-0812">Transmembrane</keyword>
<dbReference type="SUPFAM" id="SSF55486">
    <property type="entry name" value="Metalloproteases ('zincins'), catalytic domain"/>
    <property type="match status" value="1"/>
</dbReference>
<feature type="compositionally biased region" description="Basic residues" evidence="1">
    <location>
        <begin position="36"/>
        <end position="53"/>
    </location>
</feature>
<protein>
    <submittedName>
        <fullName evidence="4">DUF3152 domain-containing protein</fullName>
    </submittedName>
</protein>
<dbReference type="Pfam" id="PF11350">
    <property type="entry name" value="DUF3152"/>
    <property type="match status" value="1"/>
</dbReference>
<feature type="region of interest" description="Disordered" evidence="1">
    <location>
        <begin position="87"/>
        <end position="158"/>
    </location>
</feature>
<comment type="caution">
    <text evidence="4">The sequence shown here is derived from an EMBL/GenBank/DDBJ whole genome shotgun (WGS) entry which is preliminary data.</text>
</comment>
<dbReference type="EMBL" id="JACEOG010000001">
    <property type="protein sequence ID" value="MBA4609100.1"/>
    <property type="molecule type" value="Genomic_DNA"/>
</dbReference>
<dbReference type="Gene3D" id="3.40.390.10">
    <property type="entry name" value="Collagenase (Catalytic Domain)"/>
    <property type="match status" value="1"/>
</dbReference>
<accession>A0A838XQG0</accession>
<evidence type="ECO:0000313" key="4">
    <source>
        <dbReference type="EMBL" id="MBA4609100.1"/>
    </source>
</evidence>
<evidence type="ECO:0000259" key="3">
    <source>
        <dbReference type="Pfam" id="PF11350"/>
    </source>
</evidence>
<feature type="region of interest" description="Disordered" evidence="1">
    <location>
        <begin position="30"/>
        <end position="53"/>
    </location>
</feature>
<name>A0A838XQG0_9ACTN</name>
<feature type="transmembrane region" description="Helical" evidence="2">
    <location>
        <begin position="57"/>
        <end position="76"/>
    </location>
</feature>
<evidence type="ECO:0000256" key="2">
    <source>
        <dbReference type="SAM" id="Phobius"/>
    </source>
</evidence>
<feature type="domain" description="DUF3152" evidence="3">
    <location>
        <begin position="131"/>
        <end position="296"/>
    </location>
</feature>
<dbReference type="InterPro" id="IPR024079">
    <property type="entry name" value="MetalloPept_cat_dom_sf"/>
</dbReference>
<feature type="compositionally biased region" description="Low complexity" evidence="1">
    <location>
        <begin position="90"/>
        <end position="108"/>
    </location>
</feature>
<dbReference type="GO" id="GO:0008237">
    <property type="term" value="F:metallopeptidase activity"/>
    <property type="evidence" value="ECO:0007669"/>
    <property type="project" value="InterPro"/>
</dbReference>
<evidence type="ECO:0000313" key="5">
    <source>
        <dbReference type="Proteomes" id="UP000550354"/>
    </source>
</evidence>
<organism evidence="4 5">
    <name type="scientific">Aeromicrobium phoceense</name>
    <dbReference type="NCBI Taxonomy" id="2754045"/>
    <lineage>
        <taxon>Bacteria</taxon>
        <taxon>Bacillati</taxon>
        <taxon>Actinomycetota</taxon>
        <taxon>Actinomycetes</taxon>
        <taxon>Propionibacteriales</taxon>
        <taxon>Nocardioidaceae</taxon>
        <taxon>Aeromicrobium</taxon>
    </lineage>
</organism>
<evidence type="ECO:0000256" key="1">
    <source>
        <dbReference type="SAM" id="MobiDB-lite"/>
    </source>
</evidence>
<reference evidence="4 5" key="1">
    <citation type="submission" date="2020-07" db="EMBL/GenBank/DDBJ databases">
        <title>Draft genome and description of Aeromicrobium phoceense strain Marseille-Q0843 isolated from healthy skin swab.</title>
        <authorList>
            <person name="Boxberger M."/>
            <person name="La Scola B."/>
        </authorList>
    </citation>
    <scope>NUCLEOTIDE SEQUENCE [LARGE SCALE GENOMIC DNA]</scope>
    <source>
        <strain evidence="4 5">Marseille-Q0843</strain>
    </source>
</reference>